<dbReference type="EMBL" id="PVZG01000013">
    <property type="protein sequence ID" value="PRY24608.1"/>
    <property type="molecule type" value="Genomic_DNA"/>
</dbReference>
<proteinExistence type="inferred from homology"/>
<keyword evidence="2" id="KW-0560">Oxidoreductase</keyword>
<feature type="compositionally biased region" description="Basic and acidic residues" evidence="4">
    <location>
        <begin position="268"/>
        <end position="278"/>
    </location>
</feature>
<dbReference type="InterPro" id="IPR036291">
    <property type="entry name" value="NAD(P)-bd_dom_sf"/>
</dbReference>
<comment type="similarity">
    <text evidence="1 3">Belongs to the short-chain dehydrogenases/reductases (SDR) family.</text>
</comment>
<keyword evidence="7" id="KW-1185">Reference proteome</keyword>
<evidence type="ECO:0000256" key="3">
    <source>
        <dbReference type="RuleBase" id="RU000363"/>
    </source>
</evidence>
<dbReference type="AlphaFoldDB" id="A0A2T0RTW9"/>
<evidence type="ECO:0000256" key="1">
    <source>
        <dbReference type="ARBA" id="ARBA00006484"/>
    </source>
</evidence>
<dbReference type="InterPro" id="IPR057326">
    <property type="entry name" value="KR_dom"/>
</dbReference>
<feature type="compositionally biased region" description="Basic and acidic residues" evidence="4">
    <location>
        <begin position="285"/>
        <end position="294"/>
    </location>
</feature>
<gene>
    <name evidence="6" type="ORF">CLV70_11346</name>
</gene>
<evidence type="ECO:0000259" key="5">
    <source>
        <dbReference type="SMART" id="SM00822"/>
    </source>
</evidence>
<evidence type="ECO:0000256" key="2">
    <source>
        <dbReference type="ARBA" id="ARBA00023002"/>
    </source>
</evidence>
<dbReference type="PANTHER" id="PTHR44196:SF2">
    <property type="entry name" value="SHORT-CHAIN DEHYDROGENASE-RELATED"/>
    <property type="match status" value="1"/>
</dbReference>
<feature type="domain" description="Ketoreductase" evidence="5">
    <location>
        <begin position="14"/>
        <end position="194"/>
    </location>
</feature>
<dbReference type="PRINTS" id="PR00081">
    <property type="entry name" value="GDHRDH"/>
</dbReference>
<protein>
    <recommendedName>
        <fullName evidence="5">Ketoreductase domain-containing protein</fullName>
    </recommendedName>
</protein>
<dbReference type="Gene3D" id="3.40.50.720">
    <property type="entry name" value="NAD(P)-binding Rossmann-like Domain"/>
    <property type="match status" value="1"/>
</dbReference>
<dbReference type="CDD" id="cd05233">
    <property type="entry name" value="SDR_c"/>
    <property type="match status" value="1"/>
</dbReference>
<reference evidence="6 7" key="1">
    <citation type="submission" date="2018-03" db="EMBL/GenBank/DDBJ databases">
        <title>Genomic Encyclopedia of Archaeal and Bacterial Type Strains, Phase II (KMG-II): from individual species to whole genera.</title>
        <authorList>
            <person name="Goeker M."/>
        </authorList>
    </citation>
    <scope>NUCLEOTIDE SEQUENCE [LARGE SCALE GENOMIC DNA]</scope>
    <source>
        <strain evidence="6 7">DSM 45348</strain>
    </source>
</reference>
<organism evidence="6 7">
    <name type="scientific">Pseudosporangium ferrugineum</name>
    <dbReference type="NCBI Taxonomy" id="439699"/>
    <lineage>
        <taxon>Bacteria</taxon>
        <taxon>Bacillati</taxon>
        <taxon>Actinomycetota</taxon>
        <taxon>Actinomycetes</taxon>
        <taxon>Micromonosporales</taxon>
        <taxon>Micromonosporaceae</taxon>
        <taxon>Pseudosporangium</taxon>
    </lineage>
</organism>
<dbReference type="GO" id="GO:0016491">
    <property type="term" value="F:oxidoreductase activity"/>
    <property type="evidence" value="ECO:0007669"/>
    <property type="project" value="UniProtKB-KW"/>
</dbReference>
<dbReference type="PRINTS" id="PR00080">
    <property type="entry name" value="SDRFAMILY"/>
</dbReference>
<dbReference type="Pfam" id="PF00106">
    <property type="entry name" value="adh_short"/>
    <property type="match status" value="1"/>
</dbReference>
<comment type="caution">
    <text evidence="6">The sequence shown here is derived from an EMBL/GenBank/DDBJ whole genome shotgun (WGS) entry which is preliminary data.</text>
</comment>
<evidence type="ECO:0000313" key="6">
    <source>
        <dbReference type="EMBL" id="PRY24608.1"/>
    </source>
</evidence>
<feature type="region of interest" description="Disordered" evidence="4">
    <location>
        <begin position="266"/>
        <end position="294"/>
    </location>
</feature>
<dbReference type="SUPFAM" id="SSF51735">
    <property type="entry name" value="NAD(P)-binding Rossmann-fold domains"/>
    <property type="match status" value="1"/>
</dbReference>
<sequence>MAYGVDMTIDFATQTVLLTGASSGIGRSFARALAERGAGLVLVARRADRLESLAAELRDRHGTTVHTIPTDLSVPSAGADLLAATAQRGIRVTSLINNAGFGSFGAFAEADPDRLAREIAVDVSAPVQLTAAFLPQIVGAGSGFVINVASMAAYAPSPRMAVYGAAKAFVLHFTEALWVELRGVGVVAFALSPGATSTEFNQVVGTEDATAGARKRTPEAVVATALAHLARRDPGPSVIDGRANRMGAVAGRLFSRRASVSLMYRITDPSRRERESGRGRGRRRGNGERARVGG</sequence>
<evidence type="ECO:0000313" key="7">
    <source>
        <dbReference type="Proteomes" id="UP000239209"/>
    </source>
</evidence>
<evidence type="ECO:0000256" key="4">
    <source>
        <dbReference type="SAM" id="MobiDB-lite"/>
    </source>
</evidence>
<accession>A0A2T0RTW9</accession>
<dbReference type="PANTHER" id="PTHR44196">
    <property type="entry name" value="DEHYDROGENASE/REDUCTASE SDR FAMILY MEMBER 7B"/>
    <property type="match status" value="1"/>
</dbReference>
<dbReference type="GO" id="GO:0016020">
    <property type="term" value="C:membrane"/>
    <property type="evidence" value="ECO:0007669"/>
    <property type="project" value="TreeGrafter"/>
</dbReference>
<dbReference type="SMART" id="SM00822">
    <property type="entry name" value="PKS_KR"/>
    <property type="match status" value="1"/>
</dbReference>
<dbReference type="InterPro" id="IPR002347">
    <property type="entry name" value="SDR_fam"/>
</dbReference>
<name>A0A2T0RTW9_9ACTN</name>
<dbReference type="Proteomes" id="UP000239209">
    <property type="component" value="Unassembled WGS sequence"/>
</dbReference>